<gene>
    <name evidence="2" type="ORF">GGR42_002809</name>
</gene>
<dbReference type="Proteomes" id="UP000590442">
    <property type="component" value="Unassembled WGS sequence"/>
</dbReference>
<keyword evidence="3" id="KW-1185">Reference proteome</keyword>
<dbReference type="EMBL" id="JAATJJ010000002">
    <property type="protein sequence ID" value="NJB72318.1"/>
    <property type="molecule type" value="Genomic_DNA"/>
</dbReference>
<dbReference type="RefSeq" id="WP_167965227.1">
    <property type="nucleotide sequence ID" value="NZ_JAATJJ010000002.1"/>
</dbReference>
<proteinExistence type="predicted"/>
<sequence length="232" mass="26550">MTSRTTIKLIFLQLLIFFSTKSFSQNSEKFYNHQSAAIELDSISKRVKSGLPYQINPTLIQYIYEQQEKFPEIPEDSSSRVKMGIIAPTFTQISVILKSQLIPPQDSISKEQAMLAATTGYQSVKIISLSNEFINSLDEDSYNYKTRLRGFNQGVKGLQEFLLGYTTMTFIENQNEKVDDILISSLLNFAPKIINEFPLDKKENTIDLLKSSIEGEEDIRLMNEFNNFIKSL</sequence>
<protein>
    <submittedName>
        <fullName evidence="2">Uncharacterized protein</fullName>
    </submittedName>
</protein>
<organism evidence="2 3">
    <name type="scientific">Saonia flava</name>
    <dbReference type="NCBI Taxonomy" id="523696"/>
    <lineage>
        <taxon>Bacteria</taxon>
        <taxon>Pseudomonadati</taxon>
        <taxon>Bacteroidota</taxon>
        <taxon>Flavobacteriia</taxon>
        <taxon>Flavobacteriales</taxon>
        <taxon>Flavobacteriaceae</taxon>
        <taxon>Saonia</taxon>
    </lineage>
</organism>
<reference evidence="2 3" key="1">
    <citation type="submission" date="2020-03" db="EMBL/GenBank/DDBJ databases">
        <title>Genomic Encyclopedia of Type Strains, Phase IV (KMG-IV): sequencing the most valuable type-strain genomes for metagenomic binning, comparative biology and taxonomic classification.</title>
        <authorList>
            <person name="Goeker M."/>
        </authorList>
    </citation>
    <scope>NUCLEOTIDE SEQUENCE [LARGE SCALE GENOMIC DNA]</scope>
    <source>
        <strain evidence="2 3">DSM 29762</strain>
    </source>
</reference>
<feature type="signal peptide" evidence="1">
    <location>
        <begin position="1"/>
        <end position="24"/>
    </location>
</feature>
<keyword evidence="1" id="KW-0732">Signal</keyword>
<evidence type="ECO:0000313" key="2">
    <source>
        <dbReference type="EMBL" id="NJB72318.1"/>
    </source>
</evidence>
<accession>A0A846QWG3</accession>
<evidence type="ECO:0000313" key="3">
    <source>
        <dbReference type="Proteomes" id="UP000590442"/>
    </source>
</evidence>
<comment type="caution">
    <text evidence="2">The sequence shown here is derived from an EMBL/GenBank/DDBJ whole genome shotgun (WGS) entry which is preliminary data.</text>
</comment>
<evidence type="ECO:0000256" key="1">
    <source>
        <dbReference type="SAM" id="SignalP"/>
    </source>
</evidence>
<name>A0A846QWG3_9FLAO</name>
<dbReference type="AlphaFoldDB" id="A0A846QWG3"/>
<feature type="chain" id="PRO_5032546073" evidence="1">
    <location>
        <begin position="25"/>
        <end position="232"/>
    </location>
</feature>